<dbReference type="Gene3D" id="3.40.50.300">
    <property type="entry name" value="P-loop containing nucleotide triphosphate hydrolases"/>
    <property type="match status" value="1"/>
</dbReference>
<dbReference type="HAMAP" id="MF_01820">
    <property type="entry name" value="GTPase_RsgA"/>
    <property type="match status" value="1"/>
</dbReference>
<protein>
    <recommendedName>
        <fullName evidence="8">Small ribosomal subunit biogenesis GTPase RsgA</fullName>
    </recommendedName>
</protein>
<keyword evidence="7" id="KW-1185">Reference proteome</keyword>
<dbReference type="PANTHER" id="PTHR32120:SF11">
    <property type="entry name" value="SMALL RIBOSOMAL SUBUNIT BIOGENESIS GTPASE RSGA 1, MITOCHONDRIAL-RELATED"/>
    <property type="match status" value="1"/>
</dbReference>
<dbReference type="GO" id="GO:0003924">
    <property type="term" value="F:GTPase activity"/>
    <property type="evidence" value="ECO:0007669"/>
    <property type="project" value="InterPro"/>
</dbReference>
<dbReference type="PANTHER" id="PTHR32120">
    <property type="entry name" value="SMALL RIBOSOMAL SUBUNIT BIOGENESIS GTPASE RSGA"/>
    <property type="match status" value="1"/>
</dbReference>
<dbReference type="SUPFAM" id="SSF52540">
    <property type="entry name" value="P-loop containing nucleoside triphosphate hydrolases"/>
    <property type="match status" value="1"/>
</dbReference>
<evidence type="ECO:0000313" key="6">
    <source>
        <dbReference type="EMBL" id="KAK2076001.1"/>
    </source>
</evidence>
<dbReference type="PROSITE" id="PS51721">
    <property type="entry name" value="G_CP"/>
    <property type="match status" value="1"/>
</dbReference>
<evidence type="ECO:0008006" key="8">
    <source>
        <dbReference type="Google" id="ProtNLM"/>
    </source>
</evidence>
<evidence type="ECO:0000259" key="5">
    <source>
        <dbReference type="PROSITE" id="PS51721"/>
    </source>
</evidence>
<dbReference type="AlphaFoldDB" id="A0AAD9IEG6"/>
<dbReference type="InterPro" id="IPR004881">
    <property type="entry name" value="Ribosome_biogen_GTPase_RsgA"/>
</dbReference>
<organism evidence="6 7">
    <name type="scientific">Prototheca wickerhamii</name>
    <dbReference type="NCBI Taxonomy" id="3111"/>
    <lineage>
        <taxon>Eukaryota</taxon>
        <taxon>Viridiplantae</taxon>
        <taxon>Chlorophyta</taxon>
        <taxon>core chlorophytes</taxon>
        <taxon>Trebouxiophyceae</taxon>
        <taxon>Chlorellales</taxon>
        <taxon>Chlorellaceae</taxon>
        <taxon>Prototheca</taxon>
    </lineage>
</organism>
<dbReference type="InterPro" id="IPR027417">
    <property type="entry name" value="P-loop_NTPase"/>
</dbReference>
<dbReference type="Proteomes" id="UP001255856">
    <property type="component" value="Unassembled WGS sequence"/>
</dbReference>
<proteinExistence type="inferred from homology"/>
<evidence type="ECO:0000259" key="4">
    <source>
        <dbReference type="PROSITE" id="PS50936"/>
    </source>
</evidence>
<evidence type="ECO:0000313" key="7">
    <source>
        <dbReference type="Proteomes" id="UP001255856"/>
    </source>
</evidence>
<dbReference type="Gene3D" id="1.10.40.50">
    <property type="entry name" value="Probable gtpase engc, domain 3"/>
    <property type="match status" value="1"/>
</dbReference>
<dbReference type="InterPro" id="IPR010914">
    <property type="entry name" value="RsgA_GTPase_dom"/>
</dbReference>
<dbReference type="CDD" id="cd01854">
    <property type="entry name" value="YjeQ_EngC"/>
    <property type="match status" value="1"/>
</dbReference>
<keyword evidence="1" id="KW-0547">Nucleotide-binding</keyword>
<evidence type="ECO:0000256" key="1">
    <source>
        <dbReference type="ARBA" id="ARBA00022741"/>
    </source>
</evidence>
<dbReference type="NCBIfam" id="TIGR00157">
    <property type="entry name" value="ribosome small subunit-dependent GTPase A"/>
    <property type="match status" value="1"/>
</dbReference>
<dbReference type="Pfam" id="PF03193">
    <property type="entry name" value="RsgA_GTPase"/>
    <property type="match status" value="1"/>
</dbReference>
<dbReference type="GO" id="GO:0005525">
    <property type="term" value="F:GTP binding"/>
    <property type="evidence" value="ECO:0007669"/>
    <property type="project" value="UniProtKB-KW"/>
</dbReference>
<evidence type="ECO:0000256" key="3">
    <source>
        <dbReference type="SAM" id="MobiDB-lite"/>
    </source>
</evidence>
<accession>A0AAD9IEG6</accession>
<keyword evidence="2" id="KW-0342">GTP-binding</keyword>
<dbReference type="EMBL" id="JASFZW010000012">
    <property type="protein sequence ID" value="KAK2076001.1"/>
    <property type="molecule type" value="Genomic_DNA"/>
</dbReference>
<dbReference type="PROSITE" id="PS50936">
    <property type="entry name" value="ENGC_GTPASE"/>
    <property type="match status" value="1"/>
</dbReference>
<evidence type="ECO:0000256" key="2">
    <source>
        <dbReference type="ARBA" id="ARBA00023134"/>
    </source>
</evidence>
<reference evidence="6" key="1">
    <citation type="submission" date="2021-01" db="EMBL/GenBank/DDBJ databases">
        <authorList>
            <person name="Eckstrom K.M.E."/>
        </authorList>
    </citation>
    <scope>NUCLEOTIDE SEQUENCE</scope>
    <source>
        <strain evidence="6">UVCC 0001</strain>
    </source>
</reference>
<comment type="caution">
    <text evidence="6">The sequence shown here is derived from an EMBL/GenBank/DDBJ whole genome shotgun (WGS) entry which is preliminary data.</text>
</comment>
<gene>
    <name evidence="6" type="ORF">QBZ16_001337</name>
</gene>
<feature type="domain" description="EngC GTPase" evidence="4">
    <location>
        <begin position="36"/>
        <end position="196"/>
    </location>
</feature>
<dbReference type="InterPro" id="IPR030378">
    <property type="entry name" value="G_CP_dom"/>
</dbReference>
<feature type="domain" description="CP-type G" evidence="5">
    <location>
        <begin position="27"/>
        <end position="198"/>
    </location>
</feature>
<sequence length="328" mass="35844">MVGDRVIVTAIDPVNMTGSIQEVLPRFSELEHPRVANVSHLFLVFSVHAPPFDPLPATRFLVAGEAADMDITVVLNKADLVPEEESAALAQEVESWGYPVVLTSTLTGRGLQELERQLGSTTAVLAGPSGAGKSSIINALARAARERPSDASVSNVPEEQVVGEVSAKLGRGRHTTRTVALLPLGAGAVVDTPGFNQPDVQGLEPSELAGYFPEMRQATVEQGLRCGFSNCRHLSEPRCALRDLPGFRRYPIYVQLYQECETASREVAARVLKRSLRQSNVRKKMRAGGRVALEAKLDSKSHRRESRRSLNQKLQDIMLDESPLPRQH</sequence>
<feature type="region of interest" description="Disordered" evidence="3">
    <location>
        <begin position="297"/>
        <end position="328"/>
    </location>
</feature>
<name>A0AAD9IEG6_PROWI</name>